<dbReference type="Gene3D" id="2.10.25.10">
    <property type="entry name" value="Laminin"/>
    <property type="match status" value="1"/>
</dbReference>
<evidence type="ECO:0000259" key="4">
    <source>
        <dbReference type="PROSITE" id="PS50026"/>
    </source>
</evidence>
<accession>A0A5S6QZP0</accession>
<dbReference type="SUPFAM" id="SSF57196">
    <property type="entry name" value="EGF/Laminin"/>
    <property type="match status" value="1"/>
</dbReference>
<dbReference type="GO" id="GO:0048018">
    <property type="term" value="F:receptor ligand activity"/>
    <property type="evidence" value="ECO:0007669"/>
    <property type="project" value="InterPro"/>
</dbReference>
<keyword evidence="3" id="KW-0812">Transmembrane</keyword>
<dbReference type="GO" id="GO:0005154">
    <property type="term" value="F:epidermal growth factor receptor binding"/>
    <property type="evidence" value="ECO:0007669"/>
    <property type="project" value="InterPro"/>
</dbReference>
<proteinExistence type="predicted"/>
<keyword evidence="3" id="KW-1133">Transmembrane helix</keyword>
<protein>
    <submittedName>
        <fullName evidence="6">EGF-like domain-containing protein</fullName>
    </submittedName>
</protein>
<organism evidence="5 6">
    <name type="scientific">Trichuris muris</name>
    <name type="common">Mouse whipworm</name>
    <dbReference type="NCBI Taxonomy" id="70415"/>
    <lineage>
        <taxon>Eukaryota</taxon>
        <taxon>Metazoa</taxon>
        <taxon>Ecdysozoa</taxon>
        <taxon>Nematoda</taxon>
        <taxon>Enoplea</taxon>
        <taxon>Dorylaimia</taxon>
        <taxon>Trichinellida</taxon>
        <taxon>Trichuridae</taxon>
        <taxon>Trichuris</taxon>
    </lineage>
</organism>
<dbReference type="Proteomes" id="UP000046395">
    <property type="component" value="Unassembled WGS sequence"/>
</dbReference>
<keyword evidence="5" id="KW-1185">Reference proteome</keyword>
<feature type="region of interest" description="Disordered" evidence="2">
    <location>
        <begin position="1"/>
        <end position="30"/>
    </location>
</feature>
<evidence type="ECO:0000256" key="3">
    <source>
        <dbReference type="SAM" id="Phobius"/>
    </source>
</evidence>
<sequence>MISRRAGQPAATGASTVHSQGDDKPAKPPRWFIHRKSRGFIEDGPSVEPMVAHPSPTGRMDDSNCCSLLLKQPCCRCYCHSSPGTSSMRTSTNIPRCQQSLSEDCNAGCCQIWDQRTTNKWLNRRLSRRLVARLVLLLLTVMTDLSRSLSAYILGTERRNLWLFPLPPWSLVVLLCCGWSWHILRVESCATRPSPRTRPLRPTWSPDIHVERENCTEDYAALFCLNDGICFRTKIVDTFIISCECKPGWYGRRCEYQDIGDRYLPVQQRVEVASIAGSLTVLIVVVVFVSVVLYIYYRRRRTAVELTGDPSLSLTHPFGHPVGSLSRENSLLYSEKMPTMAISLKPVPDGVAQESSTKQTLV</sequence>
<dbReference type="PROSITE" id="PS00022">
    <property type="entry name" value="EGF_1"/>
    <property type="match status" value="1"/>
</dbReference>
<feature type="transmembrane region" description="Helical" evidence="3">
    <location>
        <begin position="272"/>
        <end position="297"/>
    </location>
</feature>
<keyword evidence="1" id="KW-1015">Disulfide bond</keyword>
<evidence type="ECO:0000313" key="6">
    <source>
        <dbReference type="WBParaSite" id="TMUE_3000012377.1"/>
    </source>
</evidence>
<dbReference type="InterPro" id="IPR043403">
    <property type="entry name" value="Gurken/Spitz"/>
</dbReference>
<evidence type="ECO:0000256" key="2">
    <source>
        <dbReference type="SAM" id="MobiDB-lite"/>
    </source>
</evidence>
<dbReference type="STRING" id="70415.A0A5S6QZP0"/>
<dbReference type="PANTHER" id="PTHR12332:SF1">
    <property type="entry name" value="KEREN-RELATED"/>
    <property type="match status" value="1"/>
</dbReference>
<feature type="domain" description="EGF-like" evidence="4">
    <location>
        <begin position="211"/>
        <end position="255"/>
    </location>
</feature>
<keyword evidence="3" id="KW-0472">Membrane</keyword>
<dbReference type="PANTHER" id="PTHR12332">
    <property type="entry name" value="KEREN-RELATED"/>
    <property type="match status" value="1"/>
</dbReference>
<dbReference type="InterPro" id="IPR000742">
    <property type="entry name" value="EGF"/>
</dbReference>
<feature type="disulfide bond" evidence="1">
    <location>
        <begin position="245"/>
        <end position="254"/>
    </location>
</feature>
<dbReference type="PROSITE" id="PS01186">
    <property type="entry name" value="EGF_2"/>
    <property type="match status" value="1"/>
</dbReference>
<feature type="transmembrane region" description="Helical" evidence="3">
    <location>
        <begin position="166"/>
        <end position="184"/>
    </location>
</feature>
<evidence type="ECO:0000256" key="1">
    <source>
        <dbReference type="PROSITE-ProRule" id="PRU00076"/>
    </source>
</evidence>
<reference evidence="6" key="1">
    <citation type="submission" date="2019-12" db="UniProtKB">
        <authorList>
            <consortium name="WormBaseParasite"/>
        </authorList>
    </citation>
    <scope>IDENTIFICATION</scope>
</reference>
<dbReference type="CDD" id="cd00054">
    <property type="entry name" value="EGF_CA"/>
    <property type="match status" value="1"/>
</dbReference>
<comment type="caution">
    <text evidence="1">Lacks conserved residue(s) required for the propagation of feature annotation.</text>
</comment>
<dbReference type="GO" id="GO:0007173">
    <property type="term" value="P:epidermal growth factor receptor signaling pathway"/>
    <property type="evidence" value="ECO:0007669"/>
    <property type="project" value="InterPro"/>
</dbReference>
<evidence type="ECO:0000313" key="5">
    <source>
        <dbReference type="Proteomes" id="UP000046395"/>
    </source>
</evidence>
<keyword evidence="1" id="KW-0245">EGF-like domain</keyword>
<dbReference type="WBParaSite" id="TMUE_3000012377.1">
    <property type="protein sequence ID" value="TMUE_3000012377.1"/>
    <property type="gene ID" value="WBGene00285789"/>
</dbReference>
<dbReference type="PROSITE" id="PS50026">
    <property type="entry name" value="EGF_3"/>
    <property type="match status" value="1"/>
</dbReference>
<name>A0A5S6QZP0_TRIMR</name>
<dbReference type="AlphaFoldDB" id="A0A5S6QZP0"/>